<accession>A0A0E9P8G8</accession>
<evidence type="ECO:0000313" key="1">
    <source>
        <dbReference type="EMBL" id="JAH00926.1"/>
    </source>
</evidence>
<proteinExistence type="predicted"/>
<dbReference type="AlphaFoldDB" id="A0A0E9P8G8"/>
<reference evidence="1" key="1">
    <citation type="submission" date="2014-11" db="EMBL/GenBank/DDBJ databases">
        <authorList>
            <person name="Amaro Gonzalez C."/>
        </authorList>
    </citation>
    <scope>NUCLEOTIDE SEQUENCE</scope>
</reference>
<reference evidence="1" key="2">
    <citation type="journal article" date="2015" name="Fish Shellfish Immunol.">
        <title>Early steps in the European eel (Anguilla anguilla)-Vibrio vulnificus interaction in the gills: Role of the RtxA13 toxin.</title>
        <authorList>
            <person name="Callol A."/>
            <person name="Pajuelo D."/>
            <person name="Ebbesson L."/>
            <person name="Teles M."/>
            <person name="MacKenzie S."/>
            <person name="Amaro C."/>
        </authorList>
    </citation>
    <scope>NUCLEOTIDE SEQUENCE</scope>
</reference>
<sequence>MDMYSKEMFTLPFCDLSYFKFFNSLTGAGKIKKSEYNPAGP</sequence>
<name>A0A0E9P8G8_ANGAN</name>
<protein>
    <submittedName>
        <fullName evidence="1">Uncharacterized protein</fullName>
    </submittedName>
</protein>
<organism evidence="1">
    <name type="scientific">Anguilla anguilla</name>
    <name type="common">European freshwater eel</name>
    <name type="synonym">Muraena anguilla</name>
    <dbReference type="NCBI Taxonomy" id="7936"/>
    <lineage>
        <taxon>Eukaryota</taxon>
        <taxon>Metazoa</taxon>
        <taxon>Chordata</taxon>
        <taxon>Craniata</taxon>
        <taxon>Vertebrata</taxon>
        <taxon>Euteleostomi</taxon>
        <taxon>Actinopterygii</taxon>
        <taxon>Neopterygii</taxon>
        <taxon>Teleostei</taxon>
        <taxon>Anguilliformes</taxon>
        <taxon>Anguillidae</taxon>
        <taxon>Anguilla</taxon>
    </lineage>
</organism>
<dbReference type="EMBL" id="GBXM01107651">
    <property type="protein sequence ID" value="JAH00926.1"/>
    <property type="molecule type" value="Transcribed_RNA"/>
</dbReference>